<evidence type="ECO:0000313" key="2">
    <source>
        <dbReference type="EMBL" id="MCW6511355.1"/>
    </source>
</evidence>
<dbReference type="GO" id="GO:0008171">
    <property type="term" value="F:O-methyltransferase activity"/>
    <property type="evidence" value="ECO:0007669"/>
    <property type="project" value="TreeGrafter"/>
</dbReference>
<proteinExistence type="predicted"/>
<evidence type="ECO:0000313" key="3">
    <source>
        <dbReference type="Proteomes" id="UP001165667"/>
    </source>
</evidence>
<dbReference type="PANTHER" id="PTHR36973:SF4">
    <property type="entry name" value="NODULATION PROTEIN"/>
    <property type="match status" value="1"/>
</dbReference>
<keyword evidence="2" id="KW-0808">Transferase</keyword>
<dbReference type="Gene3D" id="3.40.50.150">
    <property type="entry name" value="Vaccinia Virus protein VP39"/>
    <property type="match status" value="1"/>
</dbReference>
<dbReference type="PANTHER" id="PTHR36973">
    <property type="entry name" value="SLL1456 PROTEIN-RELATED"/>
    <property type="match status" value="1"/>
</dbReference>
<gene>
    <name evidence="2" type="ORF">M8523_25565</name>
</gene>
<dbReference type="InterPro" id="IPR053188">
    <property type="entry name" value="FkbM_Methyltransferase"/>
</dbReference>
<protein>
    <submittedName>
        <fullName evidence="2">FkbM family methyltransferase</fullName>
    </submittedName>
</protein>
<dbReference type="SUPFAM" id="SSF53335">
    <property type="entry name" value="S-adenosyl-L-methionine-dependent methyltransferases"/>
    <property type="match status" value="1"/>
</dbReference>
<dbReference type="AlphaFoldDB" id="A0AA41Z1Z1"/>
<dbReference type="RefSeq" id="WP_282587734.1">
    <property type="nucleotide sequence ID" value="NZ_JAMOIM010000025.1"/>
</dbReference>
<name>A0AA41Z1Z1_9HYPH</name>
<evidence type="ECO:0000259" key="1">
    <source>
        <dbReference type="Pfam" id="PF05050"/>
    </source>
</evidence>
<dbReference type="InterPro" id="IPR029063">
    <property type="entry name" value="SAM-dependent_MTases_sf"/>
</dbReference>
<dbReference type="InterPro" id="IPR006342">
    <property type="entry name" value="FkbM_mtfrase"/>
</dbReference>
<keyword evidence="3" id="KW-1185">Reference proteome</keyword>
<accession>A0AA41Z1Z1</accession>
<comment type="caution">
    <text evidence="2">The sequence shown here is derived from an EMBL/GenBank/DDBJ whole genome shotgun (WGS) entry which is preliminary data.</text>
</comment>
<dbReference type="GO" id="GO:0032259">
    <property type="term" value="P:methylation"/>
    <property type="evidence" value="ECO:0007669"/>
    <property type="project" value="UniProtKB-KW"/>
</dbReference>
<dbReference type="Pfam" id="PF05050">
    <property type="entry name" value="Methyltransf_21"/>
    <property type="match status" value="1"/>
</dbReference>
<sequence length="289" mass="32593">MSYHTYPSFRDLVEMWMPIKVVDIGAIPIDRPASYAHMLSNGDASVVGFEPNLEALAALERRKGSNETYIPCVVGDGGRHTLHVCQASGMTSLLEPNPEVLRHFHSFPEWATVIAKVPIDTVRLDDIPQSIGMDFLKIDVQGAELMIFQSGTERLRDACVIHTEVEFLPLYKDQPLFSDVDQFLRTQGFVLHRFSEMNSRVIRPVAVNGNPYASLSQHLYADAIFIKDFTRLNRFSAPQLLKTAAILHDCYRSTDLVIYLLAEYDRRTATTLADRFMTNLQQSALDQAA</sequence>
<dbReference type="NCBIfam" id="TIGR01444">
    <property type="entry name" value="fkbM_fam"/>
    <property type="match status" value="1"/>
</dbReference>
<feature type="domain" description="Methyltransferase FkbM" evidence="1">
    <location>
        <begin position="24"/>
        <end position="190"/>
    </location>
</feature>
<reference evidence="2" key="1">
    <citation type="submission" date="2022-05" db="EMBL/GenBank/DDBJ databases">
        <authorList>
            <person name="Pankratov T."/>
        </authorList>
    </citation>
    <scope>NUCLEOTIDE SEQUENCE</scope>
    <source>
        <strain evidence="2">BP6-180914</strain>
    </source>
</reference>
<keyword evidence="2" id="KW-0489">Methyltransferase</keyword>
<organism evidence="2 3">
    <name type="scientific">Lichenifustis flavocetrariae</name>
    <dbReference type="NCBI Taxonomy" id="2949735"/>
    <lineage>
        <taxon>Bacteria</taxon>
        <taxon>Pseudomonadati</taxon>
        <taxon>Pseudomonadota</taxon>
        <taxon>Alphaproteobacteria</taxon>
        <taxon>Hyphomicrobiales</taxon>
        <taxon>Lichenihabitantaceae</taxon>
        <taxon>Lichenifustis</taxon>
    </lineage>
</organism>
<dbReference type="Proteomes" id="UP001165667">
    <property type="component" value="Unassembled WGS sequence"/>
</dbReference>
<dbReference type="EMBL" id="JAMOIM010000025">
    <property type="protein sequence ID" value="MCW6511355.1"/>
    <property type="molecule type" value="Genomic_DNA"/>
</dbReference>